<reference evidence="4" key="1">
    <citation type="journal article" date="2014" name="Int. J. Syst. Evol. Microbiol.">
        <title>Complete genome sequence of Corynebacterium casei LMG S-19264T (=DSM 44701T), isolated from a smear-ripened cheese.</title>
        <authorList>
            <consortium name="US DOE Joint Genome Institute (JGI-PGF)"/>
            <person name="Walter F."/>
            <person name="Albersmeier A."/>
            <person name="Kalinowski J."/>
            <person name="Ruckert C."/>
        </authorList>
    </citation>
    <scope>NUCLEOTIDE SEQUENCE</scope>
    <source>
        <strain evidence="4">JCM 4403</strain>
    </source>
</reference>
<feature type="compositionally biased region" description="Basic and acidic residues" evidence="3">
    <location>
        <begin position="146"/>
        <end position="156"/>
    </location>
</feature>
<dbReference type="Proteomes" id="UP000656732">
    <property type="component" value="Unassembled WGS sequence"/>
</dbReference>
<dbReference type="InterPro" id="IPR032710">
    <property type="entry name" value="NTF2-like_dom_sf"/>
</dbReference>
<organism evidence="4 5">
    <name type="scientific">Streptomyces pilosus</name>
    <dbReference type="NCBI Taxonomy" id="28893"/>
    <lineage>
        <taxon>Bacteria</taxon>
        <taxon>Bacillati</taxon>
        <taxon>Actinomycetota</taxon>
        <taxon>Actinomycetes</taxon>
        <taxon>Kitasatosporales</taxon>
        <taxon>Streptomycetaceae</taxon>
        <taxon>Streptomyces</taxon>
    </lineage>
</organism>
<feature type="compositionally biased region" description="Pro residues" evidence="3">
    <location>
        <begin position="52"/>
        <end position="90"/>
    </location>
</feature>
<evidence type="ECO:0000313" key="4">
    <source>
        <dbReference type="EMBL" id="GGQ62683.1"/>
    </source>
</evidence>
<dbReference type="EMBL" id="BMTU01000001">
    <property type="protein sequence ID" value="GGQ62683.1"/>
    <property type="molecule type" value="Genomic_DNA"/>
</dbReference>
<evidence type="ECO:0000313" key="5">
    <source>
        <dbReference type="Proteomes" id="UP000656732"/>
    </source>
</evidence>
<reference evidence="4" key="2">
    <citation type="submission" date="2020-09" db="EMBL/GenBank/DDBJ databases">
        <authorList>
            <person name="Sun Q."/>
            <person name="Ohkuma M."/>
        </authorList>
    </citation>
    <scope>NUCLEOTIDE SEQUENCE</scope>
    <source>
        <strain evidence="4">JCM 4403</strain>
    </source>
</reference>
<dbReference type="SUPFAM" id="SSF54427">
    <property type="entry name" value="NTF2-like"/>
    <property type="match status" value="1"/>
</dbReference>
<name>A0A918BEF0_9ACTN</name>
<dbReference type="Gene3D" id="3.10.450.50">
    <property type="match status" value="1"/>
</dbReference>
<proteinExistence type="predicted"/>
<evidence type="ECO:0000256" key="2">
    <source>
        <dbReference type="ARBA" id="ARBA00023136"/>
    </source>
</evidence>
<evidence type="ECO:0000256" key="3">
    <source>
        <dbReference type="SAM" id="MobiDB-lite"/>
    </source>
</evidence>
<protein>
    <recommendedName>
        <fullName evidence="6">Mce-associated membrane protein</fullName>
    </recommendedName>
</protein>
<dbReference type="PANTHER" id="PTHR37042">
    <property type="entry name" value="OUTER MEMBRANE PROTEIN RV1973"/>
    <property type="match status" value="1"/>
</dbReference>
<dbReference type="AlphaFoldDB" id="A0A918BEF0"/>
<evidence type="ECO:0008006" key="6">
    <source>
        <dbReference type="Google" id="ProtNLM"/>
    </source>
</evidence>
<comment type="subcellular location">
    <subcellularLocation>
        <location evidence="1">Membrane</location>
    </subcellularLocation>
</comment>
<dbReference type="PANTHER" id="PTHR37042:SF4">
    <property type="entry name" value="OUTER MEMBRANE PROTEIN RV1973"/>
    <property type="match status" value="1"/>
</dbReference>
<keyword evidence="5" id="KW-1185">Reference proteome</keyword>
<accession>A0A918BEF0</accession>
<evidence type="ECO:0000256" key="1">
    <source>
        <dbReference type="ARBA" id="ARBA00004370"/>
    </source>
</evidence>
<sequence>MTLSRLLRGGGPHDPEHDTPAGADEDSGADGAQATDPAPGTDPVLGEDPVPAAGPVPAADPVPGEDPVPVAGPVPGEDPVPVAGPVPGEDPVPVAGPVQGEDPAPATGPPLGRDAAPATDPVLGEGPAPAMGPVLGEDAAPGKDPAPGKDAARAGDAEPGGDPCTAGASAGDPAGTGRSRDGRPAGKRPAHRLRRVALGGLAALLVLGGCAFLHGAHRLESAGSARNRALTDAAATDRVAGEVGNALARVFSYTPDGTAAAERSARAVLDGRAARQYRDLFDQVRDDLAEQRVTLSTRAVRTGVIELDGDRARLLVFLDQTSRRGDGGATTAAAQLTVTARLENDRWRIVDLKAR</sequence>
<keyword evidence="2" id="KW-0472">Membrane</keyword>
<feature type="region of interest" description="Disordered" evidence="3">
    <location>
        <begin position="1"/>
        <end position="190"/>
    </location>
</feature>
<comment type="caution">
    <text evidence="4">The sequence shown here is derived from an EMBL/GenBank/DDBJ whole genome shotgun (WGS) entry which is preliminary data.</text>
</comment>
<dbReference type="GO" id="GO:0016020">
    <property type="term" value="C:membrane"/>
    <property type="evidence" value="ECO:0007669"/>
    <property type="project" value="UniProtKB-SubCell"/>
</dbReference>
<gene>
    <name evidence="4" type="ORF">GCM10010280_06120</name>
</gene>